<evidence type="ECO:0000313" key="2">
    <source>
        <dbReference type="EMBL" id="EBM3282562.1"/>
    </source>
</evidence>
<dbReference type="Pfam" id="PF04606">
    <property type="entry name" value="Ogr_Delta"/>
    <property type="match status" value="1"/>
</dbReference>
<reference evidence="2" key="1">
    <citation type="submission" date="2018-07" db="EMBL/GenBank/DDBJ databases">
        <authorList>
            <consortium name="PulseNet: The National Subtyping Network for Foodborne Disease Surveillance"/>
            <person name="Tarr C.L."/>
            <person name="Trees E."/>
            <person name="Katz L.S."/>
            <person name="Carleton-Romer H.A."/>
            <person name="Stroika S."/>
            <person name="Kucerova Z."/>
            <person name="Roache K.F."/>
            <person name="Sabol A.L."/>
            <person name="Besser J."/>
            <person name="Gerner-Smidt P."/>
        </authorList>
    </citation>
    <scope>NUCLEOTIDE SEQUENCE</scope>
    <source>
        <strain evidence="2">PNUSAS047368</strain>
    </source>
</reference>
<comment type="caution">
    <text evidence="2">The sequence shown here is derived from an EMBL/GenBank/DDBJ whole genome shotgun (WGS) entry which is preliminary data.</text>
</comment>
<evidence type="ECO:0000259" key="1">
    <source>
        <dbReference type="Pfam" id="PF04606"/>
    </source>
</evidence>
<sequence>MFKCPVCGSNSHTRTSEYLSKNVKKSYYNCINVDCMCAYTTLEFYDRKLTKRIVTNDDNFNQTENEGDKDGKVIYEE</sequence>
<gene>
    <name evidence="2" type="ORF">DXI57_04745</name>
</gene>
<dbReference type="EMBL" id="AAGCDT010000002">
    <property type="protein sequence ID" value="EBM3282562.1"/>
    <property type="molecule type" value="Genomic_DNA"/>
</dbReference>
<organism evidence="2">
    <name type="scientific">Salmonella enterica</name>
    <name type="common">Salmonella choleraesuis</name>
    <dbReference type="NCBI Taxonomy" id="28901"/>
    <lineage>
        <taxon>Bacteria</taxon>
        <taxon>Pseudomonadati</taxon>
        <taxon>Pseudomonadota</taxon>
        <taxon>Gammaproteobacteria</taxon>
        <taxon>Enterobacterales</taxon>
        <taxon>Enterobacteriaceae</taxon>
        <taxon>Salmonella</taxon>
    </lineage>
</organism>
<accession>A0A5T5VMK9</accession>
<proteinExistence type="predicted"/>
<dbReference type="AlphaFoldDB" id="A0A5T5VMK9"/>
<feature type="domain" description="Zinc finger Ogr/Delta-type" evidence="1">
    <location>
        <begin position="3"/>
        <end position="47"/>
    </location>
</feature>
<protein>
    <submittedName>
        <fullName evidence="2">Transcriptional regulator</fullName>
    </submittedName>
</protein>
<dbReference type="InterPro" id="IPR007684">
    <property type="entry name" value="Znf_Ogr/Delta"/>
</dbReference>
<name>A0A5T5VMK9_SALER</name>